<dbReference type="Proteomes" id="UP001528850">
    <property type="component" value="Unassembled WGS sequence"/>
</dbReference>
<organism evidence="4 5">
    <name type="scientific">Luteibacter sahnii</name>
    <dbReference type="NCBI Taxonomy" id="3021977"/>
    <lineage>
        <taxon>Bacteria</taxon>
        <taxon>Pseudomonadati</taxon>
        <taxon>Pseudomonadota</taxon>
        <taxon>Gammaproteobacteria</taxon>
        <taxon>Lysobacterales</taxon>
        <taxon>Rhodanobacteraceae</taxon>
        <taxon>Luteibacter</taxon>
    </lineage>
</organism>
<comment type="caution">
    <text evidence="4">The sequence shown here is derived from an EMBL/GenBank/DDBJ whole genome shotgun (WGS) entry which is preliminary data.</text>
</comment>
<protein>
    <submittedName>
        <fullName evidence="4">GNAT family N-acetyltransferase</fullName>
    </submittedName>
</protein>
<evidence type="ECO:0000313" key="5">
    <source>
        <dbReference type="Proteomes" id="UP001528850"/>
    </source>
</evidence>
<proteinExistence type="predicted"/>
<dbReference type="EMBL" id="JARJJS010000002">
    <property type="protein sequence ID" value="MDF4025407.1"/>
    <property type="molecule type" value="Genomic_DNA"/>
</dbReference>
<dbReference type="InterPro" id="IPR000182">
    <property type="entry name" value="GNAT_dom"/>
</dbReference>
<evidence type="ECO:0000256" key="2">
    <source>
        <dbReference type="ARBA" id="ARBA00023315"/>
    </source>
</evidence>
<name>A0ABT6BDW5_9GAMM</name>
<dbReference type="Gene3D" id="3.40.630.30">
    <property type="match status" value="1"/>
</dbReference>
<feature type="domain" description="N-acetyltransferase" evidence="3">
    <location>
        <begin position="18"/>
        <end position="155"/>
    </location>
</feature>
<evidence type="ECO:0000313" key="4">
    <source>
        <dbReference type="EMBL" id="MDF4025407.1"/>
    </source>
</evidence>
<keyword evidence="5" id="KW-1185">Reference proteome</keyword>
<dbReference type="Pfam" id="PF00583">
    <property type="entry name" value="Acetyltransf_1"/>
    <property type="match status" value="1"/>
</dbReference>
<keyword evidence="2" id="KW-0012">Acyltransferase</keyword>
<dbReference type="InterPro" id="IPR016181">
    <property type="entry name" value="Acyl_CoA_acyltransferase"/>
</dbReference>
<keyword evidence="1" id="KW-0808">Transferase</keyword>
<evidence type="ECO:0000259" key="3">
    <source>
        <dbReference type="PROSITE" id="PS51186"/>
    </source>
</evidence>
<dbReference type="SUPFAM" id="SSF55729">
    <property type="entry name" value="Acyl-CoA N-acyltransferases (Nat)"/>
    <property type="match status" value="1"/>
</dbReference>
<dbReference type="CDD" id="cd04301">
    <property type="entry name" value="NAT_SF"/>
    <property type="match status" value="1"/>
</dbReference>
<accession>A0ABT6BDW5</accession>
<dbReference type="PANTHER" id="PTHR43877">
    <property type="entry name" value="AMINOALKYLPHOSPHONATE N-ACETYLTRANSFERASE-RELATED-RELATED"/>
    <property type="match status" value="1"/>
</dbReference>
<dbReference type="PROSITE" id="PS51186">
    <property type="entry name" value="GNAT"/>
    <property type="match status" value="1"/>
</dbReference>
<dbReference type="PANTHER" id="PTHR43877:SF2">
    <property type="entry name" value="AMINOALKYLPHOSPHONATE N-ACETYLTRANSFERASE-RELATED"/>
    <property type="match status" value="1"/>
</dbReference>
<evidence type="ECO:0000256" key="1">
    <source>
        <dbReference type="ARBA" id="ARBA00022679"/>
    </source>
</evidence>
<dbReference type="InterPro" id="IPR050832">
    <property type="entry name" value="Bact_Acetyltransf"/>
</dbReference>
<sequence length="155" mass="16947">MAPKPPSLAFAVDEPGRPDVLPLIEQLHGYLSDLAHPAVPPTVTVDSLQRPHVTFMTARVDGTPLACGASVGHADYVELKYMYVLPACRGMGLGKQMLEALENQVRRSGGRTVKLETATALTESIELYERAGYRRCPPFGDYRANATSIFMEKTL</sequence>
<gene>
    <name evidence="4" type="ORF">P3W24_10565</name>
</gene>
<dbReference type="RefSeq" id="WP_320550243.1">
    <property type="nucleotide sequence ID" value="NZ_JAQLOK010000001.1"/>
</dbReference>
<reference evidence="4 5" key="1">
    <citation type="journal article" date="2024" name="Curr. Microbiol.">
        <title>Luteibacter sahnii sp. nov., A Novel Yellow-Colored Xanthomonadin Pigment Producing Probiotic Bacterium from Healthy Rice Seed Microbiome.</title>
        <authorList>
            <person name="Jaiswal G."/>
            <person name="Rana R."/>
            <person name="Nayak P.K."/>
            <person name="Chouhan R."/>
            <person name="Gandhi S.G."/>
            <person name="Patel H.K."/>
            <person name="Patil P.B."/>
        </authorList>
    </citation>
    <scope>NUCLEOTIDE SEQUENCE [LARGE SCALE GENOMIC DNA]</scope>
    <source>
        <strain evidence="4 5">PPL201</strain>
    </source>
</reference>